<sequence>MTDRLNVTFDLRFLPETAERLTGANISLPGLLPVDGLTPSSGDLIDLDVDGQQVPFQVRTRHFRWLDPAHLVLQLTMKLPDEVQLSTDGATSARRDTAQH</sequence>
<comment type="caution">
    <text evidence="1">The sequence shown here is derived from an EMBL/GenBank/DDBJ whole genome shotgun (WGS) entry which is preliminary data.</text>
</comment>
<proteinExistence type="predicted"/>
<organism evidence="1 2">
    <name type="scientific">Xanthomonas campestris pv. translucens</name>
    <dbReference type="NCBI Taxonomy" id="343"/>
    <lineage>
        <taxon>Bacteria</taxon>
        <taxon>Pseudomonadati</taxon>
        <taxon>Pseudomonadota</taxon>
        <taxon>Gammaproteobacteria</taxon>
        <taxon>Lysobacterales</taxon>
        <taxon>Lysobacteraceae</taxon>
        <taxon>Xanthomonas</taxon>
        <taxon>Xanthomonas translucens group</taxon>
    </lineage>
</organism>
<gene>
    <name evidence="1" type="ORF">ATB53_00120</name>
</gene>
<protein>
    <submittedName>
        <fullName evidence="1">Uncharacterized protein</fullName>
    </submittedName>
</protein>
<name>A0A120EZ77_XANCT</name>
<dbReference type="RefSeq" id="WP_060747595.1">
    <property type="nucleotide sequence ID" value="NZ_LNTA01000001.1"/>
</dbReference>
<dbReference type="AlphaFoldDB" id="A0A120EZ77"/>
<evidence type="ECO:0000313" key="1">
    <source>
        <dbReference type="EMBL" id="KWV17122.1"/>
    </source>
</evidence>
<dbReference type="Proteomes" id="UP000055854">
    <property type="component" value="Unassembled WGS sequence"/>
</dbReference>
<accession>A0A120EZ77</accession>
<reference evidence="1 2" key="1">
    <citation type="submission" date="2015-11" db="EMBL/GenBank/DDBJ databases">
        <title>Long Read and Single Molecule DNA Sequencing Simplifies Genome Assembly and TAL Effector Gene Analysis of Xanthomonas translucens.</title>
        <authorList>
            <person name="Peng Z."/>
            <person name="Hu Y."/>
            <person name="Xie J."/>
            <person name="Potnis N."/>
            <person name="Akhunova A."/>
            <person name="Jones J."/>
            <person name="Liu Z."/>
            <person name="White F."/>
            <person name="Liu S."/>
        </authorList>
    </citation>
    <scope>NUCLEOTIDE SEQUENCE [LARGE SCALE GENOMIC DNA]</scope>
    <source>
        <strain evidence="1 2">B1</strain>
    </source>
</reference>
<evidence type="ECO:0000313" key="2">
    <source>
        <dbReference type="Proteomes" id="UP000055854"/>
    </source>
</evidence>
<dbReference type="EMBL" id="LNTA01000001">
    <property type="protein sequence ID" value="KWV17122.1"/>
    <property type="molecule type" value="Genomic_DNA"/>
</dbReference>